<comment type="caution">
    <text evidence="2">The sequence shown here is derived from an EMBL/GenBank/DDBJ whole genome shotgun (WGS) entry which is preliminary data.</text>
</comment>
<sequence length="186" mass="20441">VQSPTRATEQARTQLVASQTPPDQSHLERLDEGNKPHRNTLHNLPLNYSKSQCKDAMNSANRDEKMRAMNTPHHNKPYIQESGNSTAAIGRNREATLEDSASVSLESRMGFRSTSGQFRNKLTSGVCSPSDSAPPTEIPEEMNVGIAGEENFGENGVRNIRKDETSSNNTGSQAKANHHTRYSGHL</sequence>
<evidence type="ECO:0000313" key="2">
    <source>
        <dbReference type="EMBL" id="TMW91553.1"/>
    </source>
</evidence>
<feature type="region of interest" description="Disordered" evidence="1">
    <location>
        <begin position="1"/>
        <end position="52"/>
    </location>
</feature>
<gene>
    <name evidence="2" type="ORF">EJD97_014210</name>
</gene>
<accession>A0A6N2BHI0</accession>
<feature type="non-terminal residue" evidence="2">
    <location>
        <position position="1"/>
    </location>
</feature>
<evidence type="ECO:0000256" key="1">
    <source>
        <dbReference type="SAM" id="MobiDB-lite"/>
    </source>
</evidence>
<reference evidence="2" key="1">
    <citation type="submission" date="2019-05" db="EMBL/GenBank/DDBJ databases">
        <title>The de novo reference genome and transcriptome assemblies of the wild tomato species Solanum chilense.</title>
        <authorList>
            <person name="Stam R."/>
            <person name="Nosenko T."/>
            <person name="Hoerger A.C."/>
            <person name="Stephan W."/>
            <person name="Seidel M.A."/>
            <person name="Kuhn J.M.M."/>
            <person name="Haberer G."/>
            <person name="Tellier A."/>
        </authorList>
    </citation>
    <scope>NUCLEOTIDE SEQUENCE</scope>
    <source>
        <tissue evidence="2">Mature leaves</tissue>
    </source>
</reference>
<feature type="compositionally biased region" description="Basic and acidic residues" evidence="1">
    <location>
        <begin position="25"/>
        <end position="35"/>
    </location>
</feature>
<feature type="non-terminal residue" evidence="2">
    <location>
        <position position="186"/>
    </location>
</feature>
<proteinExistence type="predicted"/>
<dbReference type="AlphaFoldDB" id="A0A6N2BHI0"/>
<name>A0A6N2BHI0_SOLCI</name>
<organism evidence="2">
    <name type="scientific">Solanum chilense</name>
    <name type="common">Tomato</name>
    <name type="synonym">Lycopersicon chilense</name>
    <dbReference type="NCBI Taxonomy" id="4083"/>
    <lineage>
        <taxon>Eukaryota</taxon>
        <taxon>Viridiplantae</taxon>
        <taxon>Streptophyta</taxon>
        <taxon>Embryophyta</taxon>
        <taxon>Tracheophyta</taxon>
        <taxon>Spermatophyta</taxon>
        <taxon>Magnoliopsida</taxon>
        <taxon>eudicotyledons</taxon>
        <taxon>Gunneridae</taxon>
        <taxon>Pentapetalae</taxon>
        <taxon>asterids</taxon>
        <taxon>lamiids</taxon>
        <taxon>Solanales</taxon>
        <taxon>Solanaceae</taxon>
        <taxon>Solanoideae</taxon>
        <taxon>Solaneae</taxon>
        <taxon>Solanum</taxon>
        <taxon>Solanum subgen. Lycopersicon</taxon>
    </lineage>
</organism>
<protein>
    <submittedName>
        <fullName evidence="2">Uncharacterized protein</fullName>
    </submittedName>
</protein>
<feature type="compositionally biased region" description="Basic residues" evidence="1">
    <location>
        <begin position="176"/>
        <end position="186"/>
    </location>
</feature>
<dbReference type="EMBL" id="RXGB01003667">
    <property type="protein sequence ID" value="TMW91553.1"/>
    <property type="molecule type" value="Genomic_DNA"/>
</dbReference>
<feature type="compositionally biased region" description="Polar residues" evidence="1">
    <location>
        <begin position="1"/>
        <end position="23"/>
    </location>
</feature>
<feature type="region of interest" description="Disordered" evidence="1">
    <location>
        <begin position="147"/>
        <end position="186"/>
    </location>
</feature>
<feature type="compositionally biased region" description="Polar residues" evidence="1">
    <location>
        <begin position="166"/>
        <end position="175"/>
    </location>
</feature>